<evidence type="ECO:0000256" key="1">
    <source>
        <dbReference type="ARBA" id="ARBA00007689"/>
    </source>
</evidence>
<dbReference type="SUPFAM" id="SSF54909">
    <property type="entry name" value="Dimeric alpha+beta barrel"/>
    <property type="match status" value="1"/>
</dbReference>
<dbReference type="InterPro" id="IPR005545">
    <property type="entry name" value="YCII"/>
</dbReference>
<gene>
    <name evidence="3" type="ORF">GFB56_16665</name>
</gene>
<comment type="similarity">
    <text evidence="1">Belongs to the YciI family.</text>
</comment>
<dbReference type="RefSeq" id="WP_203528287.1">
    <property type="nucleotide sequence ID" value="NZ_CP083370.1"/>
</dbReference>
<sequence length="96" mass="10579">MRFVVHCIDHEDGLPMRLANYDAHKAYLGAPGAVSTVISGPLVADDGETMIGSMFVFEAATKQDVVDFNANDPFSKANVWAEVRIHPFLMRVDNRA</sequence>
<dbReference type="InterPro" id="IPR011008">
    <property type="entry name" value="Dimeric_a/b-barrel"/>
</dbReference>
<evidence type="ECO:0000313" key="3">
    <source>
        <dbReference type="EMBL" id="MBM3092433.1"/>
    </source>
</evidence>
<keyword evidence="4" id="KW-1185">Reference proteome</keyword>
<comment type="caution">
    <text evidence="3">The sequence shown here is derived from an EMBL/GenBank/DDBJ whole genome shotgun (WGS) entry which is preliminary data.</text>
</comment>
<dbReference type="Proteomes" id="UP000744980">
    <property type="component" value="Unassembled WGS sequence"/>
</dbReference>
<accession>A0AAW4FK55</accession>
<reference evidence="3 4" key="1">
    <citation type="submission" date="2020-01" db="EMBL/GenBank/DDBJ databases">
        <title>Draft genome assembly of Ensifer adhaerens T173.</title>
        <authorList>
            <person name="Craig J.E."/>
            <person name="Stinchcombe J.R."/>
        </authorList>
    </citation>
    <scope>NUCLEOTIDE SEQUENCE [LARGE SCALE GENOMIC DNA]</scope>
    <source>
        <strain evidence="3 4">T173</strain>
    </source>
</reference>
<organism evidence="3 4">
    <name type="scientific">Ensifer canadensis</name>
    <dbReference type="NCBI Taxonomy" id="555315"/>
    <lineage>
        <taxon>Bacteria</taxon>
        <taxon>Pseudomonadati</taxon>
        <taxon>Pseudomonadota</taxon>
        <taxon>Alphaproteobacteria</taxon>
        <taxon>Hyphomicrobiales</taxon>
        <taxon>Rhizobiaceae</taxon>
        <taxon>Sinorhizobium/Ensifer group</taxon>
        <taxon>Ensifer</taxon>
    </lineage>
</organism>
<protein>
    <submittedName>
        <fullName evidence="3">YciI family protein</fullName>
    </submittedName>
</protein>
<evidence type="ECO:0000259" key="2">
    <source>
        <dbReference type="Pfam" id="PF03795"/>
    </source>
</evidence>
<dbReference type="AlphaFoldDB" id="A0AAW4FK55"/>
<proteinExistence type="inferred from homology"/>
<dbReference type="PANTHER" id="PTHR33606">
    <property type="entry name" value="PROTEIN YCII"/>
    <property type="match status" value="1"/>
</dbReference>
<dbReference type="PANTHER" id="PTHR33606:SF3">
    <property type="entry name" value="PROTEIN YCII"/>
    <property type="match status" value="1"/>
</dbReference>
<dbReference type="Pfam" id="PF03795">
    <property type="entry name" value="YCII"/>
    <property type="match status" value="1"/>
</dbReference>
<feature type="domain" description="YCII-related" evidence="2">
    <location>
        <begin position="1"/>
        <end position="88"/>
    </location>
</feature>
<name>A0AAW4FK55_9HYPH</name>
<dbReference type="Gene3D" id="3.30.70.1060">
    <property type="entry name" value="Dimeric alpha+beta barrel"/>
    <property type="match status" value="1"/>
</dbReference>
<evidence type="ECO:0000313" key="4">
    <source>
        <dbReference type="Proteomes" id="UP000744980"/>
    </source>
</evidence>
<dbReference type="InterPro" id="IPR051807">
    <property type="entry name" value="Sec-metab_biosynth-assoc"/>
</dbReference>
<dbReference type="EMBL" id="WXFA01000009">
    <property type="protein sequence ID" value="MBM3092433.1"/>
    <property type="molecule type" value="Genomic_DNA"/>
</dbReference>